<keyword evidence="1 6" id="KW-0285">Flavoprotein</keyword>
<dbReference type="GO" id="GO:0009055">
    <property type="term" value="F:electron transfer activity"/>
    <property type="evidence" value="ECO:0007669"/>
    <property type="project" value="UniProtKB-UniRule"/>
</dbReference>
<feature type="domain" description="Flavodoxin-like fold" evidence="7">
    <location>
        <begin position="1"/>
        <end position="199"/>
    </location>
</feature>
<evidence type="ECO:0000259" key="7">
    <source>
        <dbReference type="Pfam" id="PF02525"/>
    </source>
</evidence>
<dbReference type="InterPro" id="IPR029039">
    <property type="entry name" value="Flavoprotein-like_sf"/>
</dbReference>
<dbReference type="SUPFAM" id="SSF52218">
    <property type="entry name" value="Flavoproteins"/>
    <property type="match status" value="1"/>
</dbReference>
<feature type="binding site" evidence="6">
    <location>
        <begin position="15"/>
        <end position="17"/>
    </location>
    <ligand>
        <name>FMN</name>
        <dbReference type="ChEBI" id="CHEBI:58210"/>
    </ligand>
</feature>
<dbReference type="HAMAP" id="MF_01216">
    <property type="entry name" value="Azoreductase_type1"/>
    <property type="match status" value="1"/>
</dbReference>
<dbReference type="GO" id="GO:0016652">
    <property type="term" value="F:oxidoreductase activity, acting on NAD(P)H as acceptor"/>
    <property type="evidence" value="ECO:0007669"/>
    <property type="project" value="UniProtKB-UniRule"/>
</dbReference>
<evidence type="ECO:0000313" key="9">
    <source>
        <dbReference type="Proteomes" id="UP000193749"/>
    </source>
</evidence>
<dbReference type="Pfam" id="PF02525">
    <property type="entry name" value="Flavodoxin_2"/>
    <property type="match status" value="1"/>
</dbReference>
<dbReference type="InterPro" id="IPR050104">
    <property type="entry name" value="FMN-dep_NADH:Q_OxRdtase_AzoR1"/>
</dbReference>
<dbReference type="RefSeq" id="WP_084877776.1">
    <property type="nucleotide sequence ID" value="NZ_JAGGMY010000001.1"/>
</dbReference>
<evidence type="ECO:0000256" key="2">
    <source>
        <dbReference type="ARBA" id="ARBA00022643"/>
    </source>
</evidence>
<evidence type="ECO:0000256" key="6">
    <source>
        <dbReference type="HAMAP-Rule" id="MF_01216"/>
    </source>
</evidence>
<comment type="function">
    <text evidence="6">Also exhibits azoreductase activity. Catalyzes the reductive cleavage of the azo bond in aromatic azo compounds to the corresponding amines.</text>
</comment>
<reference evidence="8 9" key="1">
    <citation type="journal article" date="2017" name="Antonie Van Leeuwenhoek">
        <title>Phylogenomic resolution of the bacterial genus Pantoea and its relationship with Erwinia and Tatumella.</title>
        <authorList>
            <person name="Palmer M."/>
            <person name="Steenkamp E.T."/>
            <person name="Coetzee M.P."/>
            <person name="Chan W.Y."/>
            <person name="van Zyl E."/>
            <person name="De Maayer P."/>
            <person name="Coutinho T.A."/>
            <person name="Blom J."/>
            <person name="Smits T.H."/>
            <person name="Duffy B."/>
            <person name="Venter S.N."/>
        </authorList>
    </citation>
    <scope>NUCLEOTIDE SEQUENCE [LARGE SCALE GENOMIC DNA]</scope>
    <source>
        <strain evidence="8 9">LMG 2657</strain>
    </source>
</reference>
<comment type="catalytic activity">
    <reaction evidence="6">
        <text>2 a quinone + NADH + H(+) = 2 a 1,4-benzosemiquinone + NAD(+)</text>
        <dbReference type="Rhea" id="RHEA:65952"/>
        <dbReference type="ChEBI" id="CHEBI:15378"/>
        <dbReference type="ChEBI" id="CHEBI:57540"/>
        <dbReference type="ChEBI" id="CHEBI:57945"/>
        <dbReference type="ChEBI" id="CHEBI:132124"/>
        <dbReference type="ChEBI" id="CHEBI:134225"/>
    </reaction>
</comment>
<dbReference type="InterPro" id="IPR023048">
    <property type="entry name" value="NADH:quinone_OxRdtase_FMN_depd"/>
</dbReference>
<dbReference type="EMBL" id="MLJI01000001">
    <property type="protein sequence ID" value="ORM95443.1"/>
    <property type="molecule type" value="Genomic_DNA"/>
</dbReference>
<evidence type="ECO:0000256" key="4">
    <source>
        <dbReference type="ARBA" id="ARBA00023027"/>
    </source>
</evidence>
<proteinExistence type="inferred from homology"/>
<comment type="caution">
    <text evidence="8">The sequence shown here is derived from an EMBL/GenBank/DDBJ whole genome shotgun (WGS) entry which is preliminary data.</text>
</comment>
<dbReference type="EC" id="1.7.1.17" evidence="6"/>
<sequence>MKLLHVDVSPKGAKSNSRALSRYFVERLQAQSPELQVDYLDLDLHPVSHVTGEFAQATYTPEEQRTPRMQAVLADSDRLCEQLLNADALLFAMPMYNWSMPSAFKAYIDAIIRTNLTYHFDEQQNVIGNLTRQKALFITTRGASLQPGSPYAEMDALTPALRAAFGFIGIQAPQFVNAEPLAFADQAAREAGLAQAYRDLDGVVSQWAGSVVTA</sequence>
<gene>
    <name evidence="6" type="primary">azoR</name>
    <name evidence="8" type="ORF">HA50_19655</name>
</gene>
<dbReference type="GO" id="GO:0010181">
    <property type="term" value="F:FMN binding"/>
    <property type="evidence" value="ECO:0007669"/>
    <property type="project" value="UniProtKB-UniRule"/>
</dbReference>
<organism evidence="8 9">
    <name type="scientific">Pantoea cypripedii</name>
    <name type="common">Pectobacterium cypripedii</name>
    <name type="synonym">Erwinia cypripedii</name>
    <dbReference type="NCBI Taxonomy" id="55209"/>
    <lineage>
        <taxon>Bacteria</taxon>
        <taxon>Pseudomonadati</taxon>
        <taxon>Pseudomonadota</taxon>
        <taxon>Gammaproteobacteria</taxon>
        <taxon>Enterobacterales</taxon>
        <taxon>Erwiniaceae</taxon>
        <taxon>Pantoea</taxon>
    </lineage>
</organism>
<dbReference type="OrthoDB" id="9787136at2"/>
<keyword evidence="9" id="KW-1185">Reference proteome</keyword>
<dbReference type="InterPro" id="IPR003680">
    <property type="entry name" value="Flavodoxin_fold"/>
</dbReference>
<comment type="function">
    <text evidence="6">Quinone reductase that provides resistance to thiol-specific stress caused by electrophilic quinones.</text>
</comment>
<comment type="subunit">
    <text evidence="6">Homodimer.</text>
</comment>
<dbReference type="AlphaFoldDB" id="A0A1X1F012"/>
<comment type="cofactor">
    <cofactor evidence="6">
        <name>FMN</name>
        <dbReference type="ChEBI" id="CHEBI:58210"/>
    </cofactor>
    <text evidence="6">Binds 1 FMN per subunit.</text>
</comment>
<comment type="similarity">
    <text evidence="6">Belongs to the azoreductase type 1 family.</text>
</comment>
<dbReference type="Gene3D" id="3.40.50.360">
    <property type="match status" value="1"/>
</dbReference>
<evidence type="ECO:0000256" key="5">
    <source>
        <dbReference type="ARBA" id="ARBA00048542"/>
    </source>
</evidence>
<evidence type="ECO:0000256" key="1">
    <source>
        <dbReference type="ARBA" id="ARBA00022630"/>
    </source>
</evidence>
<evidence type="ECO:0000313" key="8">
    <source>
        <dbReference type="EMBL" id="ORM95443.1"/>
    </source>
</evidence>
<dbReference type="PANTHER" id="PTHR43741">
    <property type="entry name" value="FMN-DEPENDENT NADH-AZOREDUCTASE 1"/>
    <property type="match status" value="1"/>
</dbReference>
<keyword evidence="3 6" id="KW-0560">Oxidoreductase</keyword>
<name>A0A1X1F012_PANCY</name>
<comment type="caution">
    <text evidence="6">Lacks conserved residue(s) required for the propagation of feature annotation.</text>
</comment>
<dbReference type="GO" id="GO:0016655">
    <property type="term" value="F:oxidoreductase activity, acting on NAD(P)H, quinone or similar compound as acceptor"/>
    <property type="evidence" value="ECO:0007669"/>
    <property type="project" value="InterPro"/>
</dbReference>
<protein>
    <recommendedName>
        <fullName evidence="6">FMN dependent NADH:quinone oxidoreductase</fullName>
        <ecNumber evidence="6">1.6.5.-</ecNumber>
    </recommendedName>
    <alternativeName>
        <fullName evidence="6">Azo-dye reductase</fullName>
    </alternativeName>
    <alternativeName>
        <fullName evidence="6">FMN-dependent NADH-azo compound oxidoreductase</fullName>
    </alternativeName>
    <alternativeName>
        <fullName evidence="6">FMN-dependent NADH-azoreductase</fullName>
        <ecNumber evidence="6">1.7.1.17</ecNumber>
    </alternativeName>
</protein>
<dbReference type="Proteomes" id="UP000193749">
    <property type="component" value="Unassembled WGS sequence"/>
</dbReference>
<dbReference type="PANTHER" id="PTHR43741:SF4">
    <property type="entry name" value="FMN-DEPENDENT NADH:QUINONE OXIDOREDUCTASE"/>
    <property type="match status" value="1"/>
</dbReference>
<keyword evidence="2 6" id="KW-0288">FMN</keyword>
<accession>A0A1X1F012</accession>
<dbReference type="STRING" id="55209.HA50_19655"/>
<keyword evidence="4 6" id="KW-0520">NAD</keyword>
<dbReference type="EC" id="1.6.5.-" evidence="6"/>
<comment type="catalytic activity">
    <reaction evidence="5">
        <text>N,N-dimethyl-1,4-phenylenediamine + anthranilate + 2 NAD(+) = 2-(4-dimethylaminophenyl)diazenylbenzoate + 2 NADH + 2 H(+)</text>
        <dbReference type="Rhea" id="RHEA:55872"/>
        <dbReference type="ChEBI" id="CHEBI:15378"/>
        <dbReference type="ChEBI" id="CHEBI:15783"/>
        <dbReference type="ChEBI" id="CHEBI:16567"/>
        <dbReference type="ChEBI" id="CHEBI:57540"/>
        <dbReference type="ChEBI" id="CHEBI:57945"/>
        <dbReference type="ChEBI" id="CHEBI:71579"/>
        <dbReference type="EC" id="1.7.1.17"/>
    </reaction>
    <physiologicalReaction direction="right-to-left" evidence="5">
        <dbReference type="Rhea" id="RHEA:55874"/>
    </physiologicalReaction>
</comment>
<evidence type="ECO:0000256" key="3">
    <source>
        <dbReference type="ARBA" id="ARBA00023002"/>
    </source>
</evidence>
<feature type="binding site" evidence="6">
    <location>
        <position position="9"/>
    </location>
    <ligand>
        <name>FMN</name>
        <dbReference type="ChEBI" id="CHEBI:58210"/>
    </ligand>
</feature>